<name>A0A812IZU9_SYMPI</name>
<dbReference type="Proteomes" id="UP000649617">
    <property type="component" value="Unassembled WGS sequence"/>
</dbReference>
<feature type="non-terminal residue" evidence="1">
    <location>
        <position position="392"/>
    </location>
</feature>
<organism evidence="1 2">
    <name type="scientific">Symbiodinium pilosum</name>
    <name type="common">Dinoflagellate</name>
    <dbReference type="NCBI Taxonomy" id="2952"/>
    <lineage>
        <taxon>Eukaryota</taxon>
        <taxon>Sar</taxon>
        <taxon>Alveolata</taxon>
        <taxon>Dinophyceae</taxon>
        <taxon>Suessiales</taxon>
        <taxon>Symbiodiniaceae</taxon>
        <taxon>Symbiodinium</taxon>
    </lineage>
</organism>
<accession>A0A812IZU9</accession>
<comment type="caution">
    <text evidence="1">The sequence shown here is derived from an EMBL/GenBank/DDBJ whole genome shotgun (WGS) entry which is preliminary data.</text>
</comment>
<reference evidence="1" key="1">
    <citation type="submission" date="2021-02" db="EMBL/GenBank/DDBJ databases">
        <authorList>
            <person name="Dougan E. K."/>
            <person name="Rhodes N."/>
            <person name="Thang M."/>
            <person name="Chan C."/>
        </authorList>
    </citation>
    <scope>NUCLEOTIDE SEQUENCE</scope>
</reference>
<sequence length="392" mass="42455">ACHYKFQVNAFTCRFTPRRLAVLRRGHCGLKQFDIAMLRVSVSVCACFAIGLWSNSIVRYLAIQIGDDIIYVNDTNVGGSGINLVEPSDFSFPTGGITIQSPDRCFRLAVNQKPLDGGWYHNVKLRVISDAVEQDGICGSTDLLGQQLDALQLVDASGGGNADTIFTDEQLDEMCNACREPGPGCDFLRESTNLNSFECTPDLLPQTADGPDPSNLTLYNELTNDGDYCVAYVKVKGPGSSPNCDVYCKDIGSTCVGVWDQLSDTTCNLDPVNVTELRRASCTNRAKLMDMICICDKPPADNPLPGPGPDRVCGDDQSLFDAKELCRICLPNAELLDNPVSEEDARFRSCIIDVCSLPASASEDDKKAMVENMCENDPELPPDGDQVCSAGG</sequence>
<protein>
    <submittedName>
        <fullName evidence="1">Uncharacterized protein</fullName>
    </submittedName>
</protein>
<keyword evidence="2" id="KW-1185">Reference proteome</keyword>
<feature type="non-terminal residue" evidence="1">
    <location>
        <position position="1"/>
    </location>
</feature>
<proteinExistence type="predicted"/>
<dbReference type="EMBL" id="CAJNIZ010001239">
    <property type="protein sequence ID" value="CAE7186314.1"/>
    <property type="molecule type" value="Genomic_DNA"/>
</dbReference>
<evidence type="ECO:0000313" key="2">
    <source>
        <dbReference type="Proteomes" id="UP000649617"/>
    </source>
</evidence>
<evidence type="ECO:0000313" key="1">
    <source>
        <dbReference type="EMBL" id="CAE7186314.1"/>
    </source>
</evidence>
<gene>
    <name evidence="1" type="ORF">SPIL2461_LOCUS1284</name>
</gene>
<dbReference type="AlphaFoldDB" id="A0A812IZU9"/>
<dbReference type="OrthoDB" id="417947at2759"/>